<protein>
    <submittedName>
        <fullName evidence="1">Uncharacterized protein</fullName>
    </submittedName>
</protein>
<name>A0A0C2YIS8_HEBCY</name>
<reference evidence="2" key="2">
    <citation type="submission" date="2015-01" db="EMBL/GenBank/DDBJ databases">
        <title>Evolutionary Origins and Diversification of the Mycorrhizal Mutualists.</title>
        <authorList>
            <consortium name="DOE Joint Genome Institute"/>
            <consortium name="Mycorrhizal Genomics Consortium"/>
            <person name="Kohler A."/>
            <person name="Kuo A."/>
            <person name="Nagy L.G."/>
            <person name="Floudas D."/>
            <person name="Copeland A."/>
            <person name="Barry K.W."/>
            <person name="Cichocki N."/>
            <person name="Veneault-Fourrey C."/>
            <person name="LaButti K."/>
            <person name="Lindquist E.A."/>
            <person name="Lipzen A."/>
            <person name="Lundell T."/>
            <person name="Morin E."/>
            <person name="Murat C."/>
            <person name="Riley R."/>
            <person name="Ohm R."/>
            <person name="Sun H."/>
            <person name="Tunlid A."/>
            <person name="Henrissat B."/>
            <person name="Grigoriev I.V."/>
            <person name="Hibbett D.S."/>
            <person name="Martin F."/>
        </authorList>
    </citation>
    <scope>NUCLEOTIDE SEQUENCE [LARGE SCALE GENOMIC DNA]</scope>
    <source>
        <strain evidence="2">h7</strain>
    </source>
</reference>
<accession>A0A0C2YIS8</accession>
<organism evidence="1 2">
    <name type="scientific">Hebeloma cylindrosporum</name>
    <dbReference type="NCBI Taxonomy" id="76867"/>
    <lineage>
        <taxon>Eukaryota</taxon>
        <taxon>Fungi</taxon>
        <taxon>Dikarya</taxon>
        <taxon>Basidiomycota</taxon>
        <taxon>Agaricomycotina</taxon>
        <taxon>Agaricomycetes</taxon>
        <taxon>Agaricomycetidae</taxon>
        <taxon>Agaricales</taxon>
        <taxon>Agaricineae</taxon>
        <taxon>Hymenogastraceae</taxon>
        <taxon>Hebeloma</taxon>
    </lineage>
</organism>
<proteinExistence type="predicted"/>
<evidence type="ECO:0000313" key="2">
    <source>
        <dbReference type="Proteomes" id="UP000053424"/>
    </source>
</evidence>
<keyword evidence="2" id="KW-1185">Reference proteome</keyword>
<gene>
    <name evidence="1" type="ORF">M413DRAFT_113787</name>
</gene>
<sequence length="68" mass="7184">MFSDAQPAPAKDYVFISASSVLGMHVEALTDVGLLETSLVIPLLALNVCRVSLSGWNFSCVSDLLLSA</sequence>
<dbReference type="AlphaFoldDB" id="A0A0C2YIS8"/>
<dbReference type="HOGENOM" id="CLU_2794198_0_0_1"/>
<reference evidence="1 2" key="1">
    <citation type="submission" date="2014-04" db="EMBL/GenBank/DDBJ databases">
        <authorList>
            <consortium name="DOE Joint Genome Institute"/>
            <person name="Kuo A."/>
            <person name="Gay G."/>
            <person name="Dore J."/>
            <person name="Kohler A."/>
            <person name="Nagy L.G."/>
            <person name="Floudas D."/>
            <person name="Copeland A."/>
            <person name="Barry K.W."/>
            <person name="Cichocki N."/>
            <person name="Veneault-Fourrey C."/>
            <person name="LaButti K."/>
            <person name="Lindquist E.A."/>
            <person name="Lipzen A."/>
            <person name="Lundell T."/>
            <person name="Morin E."/>
            <person name="Murat C."/>
            <person name="Sun H."/>
            <person name="Tunlid A."/>
            <person name="Henrissat B."/>
            <person name="Grigoriev I.V."/>
            <person name="Hibbett D.S."/>
            <person name="Martin F."/>
            <person name="Nordberg H.P."/>
            <person name="Cantor M.N."/>
            <person name="Hua S.X."/>
        </authorList>
    </citation>
    <scope>NUCLEOTIDE SEQUENCE [LARGE SCALE GENOMIC DNA]</scope>
    <source>
        <strain evidence="2">h7</strain>
    </source>
</reference>
<dbReference type="EMBL" id="KN831768">
    <property type="protein sequence ID" value="KIM49653.1"/>
    <property type="molecule type" value="Genomic_DNA"/>
</dbReference>
<dbReference type="Proteomes" id="UP000053424">
    <property type="component" value="Unassembled WGS sequence"/>
</dbReference>
<evidence type="ECO:0000313" key="1">
    <source>
        <dbReference type="EMBL" id="KIM49653.1"/>
    </source>
</evidence>